<feature type="transmembrane region" description="Helical" evidence="19">
    <location>
        <begin position="293"/>
        <end position="318"/>
    </location>
</feature>
<feature type="binding site" evidence="17">
    <location>
        <position position="679"/>
    </location>
    <ligand>
        <name>ATP</name>
        <dbReference type="ChEBI" id="CHEBI:30616"/>
    </ligand>
</feature>
<reference evidence="22" key="2">
    <citation type="submission" date="2025-08" db="UniProtKB">
        <authorList>
            <consortium name="Ensembl"/>
        </authorList>
    </citation>
    <scope>IDENTIFICATION</scope>
</reference>
<dbReference type="SUPFAM" id="SSF56784">
    <property type="entry name" value="HAD-like"/>
    <property type="match status" value="1"/>
</dbReference>
<evidence type="ECO:0000256" key="7">
    <source>
        <dbReference type="ARBA" id="ARBA00022741"/>
    </source>
</evidence>
<dbReference type="GO" id="GO:0140351">
    <property type="term" value="F:glycosylceramide flippase activity"/>
    <property type="evidence" value="ECO:0007669"/>
    <property type="project" value="UniProtKB-ARBA"/>
</dbReference>
<dbReference type="InterPro" id="IPR036412">
    <property type="entry name" value="HAD-like_sf"/>
</dbReference>
<dbReference type="FunFam" id="3.40.50.1000:FF:000130">
    <property type="entry name" value="Phospholipid-transporting ATPase"/>
    <property type="match status" value="1"/>
</dbReference>
<accession>A0A671U503</accession>
<evidence type="ECO:0000256" key="18">
    <source>
        <dbReference type="PIRSR" id="PIRSR606539-3"/>
    </source>
</evidence>
<dbReference type="EC" id="7.6.2.1" evidence="19"/>
<dbReference type="Gene3D" id="3.40.50.1000">
    <property type="entry name" value="HAD superfamily/HAD-like"/>
    <property type="match status" value="2"/>
</dbReference>
<evidence type="ECO:0000256" key="8">
    <source>
        <dbReference type="ARBA" id="ARBA00022824"/>
    </source>
</evidence>
<feature type="active site" description="4-aspartylphosphate intermediate" evidence="16">
    <location>
        <position position="413"/>
    </location>
</feature>
<feature type="binding site" evidence="18">
    <location>
        <position position="413"/>
    </location>
    <ligand>
        <name>Mg(2+)</name>
        <dbReference type="ChEBI" id="CHEBI:18420"/>
    </ligand>
</feature>
<dbReference type="Pfam" id="PF16212">
    <property type="entry name" value="PhoLip_ATPase_C"/>
    <property type="match status" value="1"/>
</dbReference>
<dbReference type="Proteomes" id="UP000472265">
    <property type="component" value="Chromosome 18"/>
</dbReference>
<evidence type="ECO:0000256" key="6">
    <source>
        <dbReference type="ARBA" id="ARBA00022723"/>
    </source>
</evidence>
<keyword evidence="23" id="KW-1185">Reference proteome</keyword>
<feature type="binding site" evidence="17">
    <location>
        <position position="861"/>
    </location>
    <ligand>
        <name>ATP</name>
        <dbReference type="ChEBI" id="CHEBI:30616"/>
    </ligand>
</feature>
<dbReference type="GO" id="GO:0005789">
    <property type="term" value="C:endoplasmic reticulum membrane"/>
    <property type="evidence" value="ECO:0007669"/>
    <property type="project" value="UniProtKB-SubCell"/>
</dbReference>
<keyword evidence="13 19" id="KW-0472">Membrane</keyword>
<feature type="binding site" evidence="17">
    <location>
        <position position="618"/>
    </location>
    <ligand>
        <name>ATP</name>
        <dbReference type="ChEBI" id="CHEBI:30616"/>
    </ligand>
</feature>
<dbReference type="InterPro" id="IPR032630">
    <property type="entry name" value="P_typ_ATPase_c"/>
</dbReference>
<dbReference type="InterPro" id="IPR032631">
    <property type="entry name" value="P-type_ATPase_N"/>
</dbReference>
<keyword evidence="10 18" id="KW-0460">Magnesium</keyword>
<evidence type="ECO:0000256" key="14">
    <source>
        <dbReference type="ARBA" id="ARBA00034036"/>
    </source>
</evidence>
<dbReference type="GO" id="GO:0005524">
    <property type="term" value="F:ATP binding"/>
    <property type="evidence" value="ECO:0007669"/>
    <property type="project" value="UniProtKB-UniRule"/>
</dbReference>
<feature type="transmembrane region" description="Helical" evidence="19">
    <location>
        <begin position="970"/>
        <end position="991"/>
    </location>
</feature>
<dbReference type="InterPro" id="IPR023214">
    <property type="entry name" value="HAD_sf"/>
</dbReference>
<feature type="binding site" evidence="17">
    <location>
        <position position="415"/>
    </location>
    <ligand>
        <name>ATP</name>
        <dbReference type="ChEBI" id="CHEBI:30616"/>
    </ligand>
</feature>
<dbReference type="PANTHER" id="PTHR24092">
    <property type="entry name" value="PROBABLE PHOSPHOLIPID-TRANSPORTING ATPASE"/>
    <property type="match status" value="1"/>
</dbReference>
<evidence type="ECO:0000256" key="5">
    <source>
        <dbReference type="ARBA" id="ARBA00022692"/>
    </source>
</evidence>
<comment type="similarity">
    <text evidence="4 19">Belongs to the cation transport ATPase (P-type) (TC 3.A.3) family. Type IV subfamily.</text>
</comment>
<dbReference type="GO" id="GO:0005886">
    <property type="term" value="C:plasma membrane"/>
    <property type="evidence" value="ECO:0007669"/>
    <property type="project" value="TreeGrafter"/>
</dbReference>
<dbReference type="InterPro" id="IPR023299">
    <property type="entry name" value="ATPase_P-typ_cyto_dom_N"/>
</dbReference>
<evidence type="ECO:0000256" key="9">
    <source>
        <dbReference type="ARBA" id="ARBA00022840"/>
    </source>
</evidence>
<dbReference type="InterPro" id="IPR008250">
    <property type="entry name" value="ATPase_P-typ_transduc_dom_A_sf"/>
</dbReference>
<dbReference type="FunFam" id="3.40.1110.10:FF:000009">
    <property type="entry name" value="Phospholipid-transporting ATPase"/>
    <property type="match status" value="1"/>
</dbReference>
<dbReference type="SUPFAM" id="SSF81665">
    <property type="entry name" value="Calcium ATPase, transmembrane domain M"/>
    <property type="match status" value="1"/>
</dbReference>
<evidence type="ECO:0000256" key="2">
    <source>
        <dbReference type="ARBA" id="ARBA00004127"/>
    </source>
</evidence>
<dbReference type="FunFam" id="2.70.150.10:FF:000022">
    <property type="entry name" value="Phospholipid-transporting ATPase"/>
    <property type="match status" value="1"/>
</dbReference>
<dbReference type="GO" id="GO:0016887">
    <property type="term" value="F:ATP hydrolysis activity"/>
    <property type="evidence" value="ECO:0007669"/>
    <property type="project" value="InterPro"/>
</dbReference>
<proteinExistence type="inferred from homology"/>
<evidence type="ECO:0000313" key="23">
    <source>
        <dbReference type="Proteomes" id="UP000472265"/>
    </source>
</evidence>
<keyword evidence="7 17" id="KW-0547">Nucleotide-binding</keyword>
<dbReference type="InterPro" id="IPR018303">
    <property type="entry name" value="ATPase_P-typ_P_site"/>
</dbReference>
<dbReference type="SFLD" id="SFLDG00002">
    <property type="entry name" value="C1.7:_P-type_atpase_like"/>
    <property type="match status" value="1"/>
</dbReference>
<dbReference type="InterPro" id="IPR044492">
    <property type="entry name" value="P_typ_ATPase_HD_dom"/>
</dbReference>
<dbReference type="SFLD" id="SFLDS00003">
    <property type="entry name" value="Haloacid_Dehalogenase"/>
    <property type="match status" value="1"/>
</dbReference>
<feature type="domain" description="P-type ATPase C-terminal" evidence="21">
    <location>
        <begin position="907"/>
        <end position="1138"/>
    </location>
</feature>
<evidence type="ECO:0000256" key="10">
    <source>
        <dbReference type="ARBA" id="ARBA00022842"/>
    </source>
</evidence>
<feature type="transmembrane region" description="Helical" evidence="19">
    <location>
        <begin position="97"/>
        <end position="115"/>
    </location>
</feature>
<dbReference type="SUPFAM" id="SSF81660">
    <property type="entry name" value="Metal cation-transporting ATPase, ATP-binding domain N"/>
    <property type="match status" value="1"/>
</dbReference>
<feature type="transmembrane region" description="Helical" evidence="19">
    <location>
        <begin position="1117"/>
        <end position="1136"/>
    </location>
</feature>
<feature type="binding site" evidence="17">
    <location>
        <position position="413"/>
    </location>
    <ligand>
        <name>ATP</name>
        <dbReference type="ChEBI" id="CHEBI:30616"/>
    </ligand>
</feature>
<feature type="binding site" evidence="17">
    <location>
        <position position="576"/>
    </location>
    <ligand>
        <name>ATP</name>
        <dbReference type="ChEBI" id="CHEBI:30616"/>
    </ligand>
</feature>
<feature type="transmembrane region" description="Helical" evidence="19">
    <location>
        <begin position="459"/>
        <end position="475"/>
    </location>
</feature>
<dbReference type="GeneTree" id="ENSGT00940000159531"/>
<evidence type="ECO:0000256" key="19">
    <source>
        <dbReference type="RuleBase" id="RU362033"/>
    </source>
</evidence>
<dbReference type="PRINTS" id="PR00119">
    <property type="entry name" value="CATATPASE"/>
</dbReference>
<evidence type="ECO:0000256" key="11">
    <source>
        <dbReference type="ARBA" id="ARBA00022967"/>
    </source>
</evidence>
<evidence type="ECO:0000256" key="1">
    <source>
        <dbReference type="ARBA" id="ARBA00001946"/>
    </source>
</evidence>
<protein>
    <recommendedName>
        <fullName evidence="19">Phospholipid-transporting ATPase</fullName>
        <ecNumber evidence="19">7.6.2.1</ecNumber>
    </recommendedName>
</protein>
<keyword evidence="5 19" id="KW-0812">Transmembrane</keyword>
<keyword evidence="11 19" id="KW-1278">Translocase</keyword>
<evidence type="ECO:0000256" key="3">
    <source>
        <dbReference type="ARBA" id="ARBA00004586"/>
    </source>
</evidence>
<feature type="binding site" evidence="18">
    <location>
        <position position="415"/>
    </location>
    <ligand>
        <name>Mg(2+)</name>
        <dbReference type="ChEBI" id="CHEBI:18420"/>
    </ligand>
</feature>
<evidence type="ECO:0000256" key="16">
    <source>
        <dbReference type="PIRSR" id="PIRSR606539-1"/>
    </source>
</evidence>
<dbReference type="SFLD" id="SFLDF00027">
    <property type="entry name" value="p-type_atpase"/>
    <property type="match status" value="1"/>
</dbReference>
<dbReference type="Ensembl" id="ENSSAUT00010009740.1">
    <property type="protein sequence ID" value="ENSSAUP00010009125.1"/>
    <property type="gene ID" value="ENSSAUG00010002957.1"/>
</dbReference>
<organism evidence="22 23">
    <name type="scientific">Sparus aurata</name>
    <name type="common">Gilthead sea bream</name>
    <dbReference type="NCBI Taxonomy" id="8175"/>
    <lineage>
        <taxon>Eukaryota</taxon>
        <taxon>Metazoa</taxon>
        <taxon>Chordata</taxon>
        <taxon>Craniata</taxon>
        <taxon>Vertebrata</taxon>
        <taxon>Euteleostomi</taxon>
        <taxon>Actinopterygii</taxon>
        <taxon>Neopterygii</taxon>
        <taxon>Teleostei</taxon>
        <taxon>Neoteleostei</taxon>
        <taxon>Acanthomorphata</taxon>
        <taxon>Eupercaria</taxon>
        <taxon>Spariformes</taxon>
        <taxon>Sparidae</taxon>
        <taxon>Sparus</taxon>
    </lineage>
</organism>
<dbReference type="PROSITE" id="PS00154">
    <property type="entry name" value="ATPASE_E1_E2"/>
    <property type="match status" value="1"/>
</dbReference>
<feature type="transmembrane region" description="Helical" evidence="19">
    <location>
        <begin position="1018"/>
        <end position="1040"/>
    </location>
</feature>
<dbReference type="InterPro" id="IPR006539">
    <property type="entry name" value="P-type_ATPase_IV"/>
</dbReference>
<reference evidence="22" key="1">
    <citation type="submission" date="2021-04" db="EMBL/GenBank/DDBJ databases">
        <authorList>
            <consortium name="Wellcome Sanger Institute Data Sharing"/>
        </authorList>
    </citation>
    <scope>NUCLEOTIDE SEQUENCE [LARGE SCALE GENOMIC DNA]</scope>
</reference>
<dbReference type="FunFam" id="3.40.50.1000:FF:000001">
    <property type="entry name" value="Phospholipid-transporting ATPase IC"/>
    <property type="match status" value="1"/>
</dbReference>
<feature type="binding site" evidence="17">
    <location>
        <position position="760"/>
    </location>
    <ligand>
        <name>ATP</name>
        <dbReference type="ChEBI" id="CHEBI:30616"/>
    </ligand>
</feature>
<dbReference type="AlphaFoldDB" id="A0A671U503"/>
<dbReference type="Gene3D" id="3.40.1110.10">
    <property type="entry name" value="Calcium-transporting ATPase, cytoplasmic domain N"/>
    <property type="match status" value="2"/>
</dbReference>
<feature type="binding site" evidence="17">
    <location>
        <position position="759"/>
    </location>
    <ligand>
        <name>ATP</name>
        <dbReference type="ChEBI" id="CHEBI:30616"/>
    </ligand>
</feature>
<keyword evidence="12 19" id="KW-1133">Transmembrane helix</keyword>
<dbReference type="Pfam" id="PF13246">
    <property type="entry name" value="Cation_ATPase"/>
    <property type="match status" value="1"/>
</dbReference>
<dbReference type="NCBIfam" id="TIGR01494">
    <property type="entry name" value="ATPase_P-type"/>
    <property type="match status" value="2"/>
</dbReference>
<evidence type="ECO:0000259" key="21">
    <source>
        <dbReference type="Pfam" id="PF16212"/>
    </source>
</evidence>
<dbReference type="Pfam" id="PF16209">
    <property type="entry name" value="PhoLip_ATPase_N"/>
    <property type="match status" value="1"/>
</dbReference>
<comment type="subcellular location">
    <subcellularLocation>
        <location evidence="2">Endomembrane system</location>
        <topology evidence="2">Multi-pass membrane protein</topology>
    </subcellularLocation>
    <subcellularLocation>
        <location evidence="3">Endoplasmic reticulum membrane</location>
    </subcellularLocation>
    <subcellularLocation>
        <location evidence="19">Membrane</location>
        <topology evidence="19">Multi-pass membrane protein</topology>
    </subcellularLocation>
</comment>
<dbReference type="GO" id="GO:0000287">
    <property type="term" value="F:magnesium ion binding"/>
    <property type="evidence" value="ECO:0007669"/>
    <property type="project" value="UniProtKB-UniRule"/>
</dbReference>
<dbReference type="Gene3D" id="1.20.1110.10">
    <property type="entry name" value="Calcium-transporting ATPase, transmembrane domain"/>
    <property type="match status" value="1"/>
</dbReference>
<feature type="transmembrane region" description="Helical" evidence="19">
    <location>
        <begin position="1076"/>
        <end position="1097"/>
    </location>
</feature>
<evidence type="ECO:0000256" key="12">
    <source>
        <dbReference type="ARBA" id="ARBA00022989"/>
    </source>
</evidence>
<name>A0A671U503_SPAAU</name>
<evidence type="ECO:0000259" key="20">
    <source>
        <dbReference type="Pfam" id="PF16209"/>
    </source>
</evidence>
<evidence type="ECO:0000256" key="13">
    <source>
        <dbReference type="ARBA" id="ARBA00023136"/>
    </source>
</evidence>
<feature type="domain" description="P-type ATPase N-terminal" evidence="20">
    <location>
        <begin position="41"/>
        <end position="97"/>
    </location>
</feature>
<evidence type="ECO:0000256" key="15">
    <source>
        <dbReference type="ARBA" id="ARBA00050913"/>
    </source>
</evidence>
<feature type="binding site" evidence="18">
    <location>
        <position position="885"/>
    </location>
    <ligand>
        <name>Mg(2+)</name>
        <dbReference type="ChEBI" id="CHEBI:18420"/>
    </ligand>
</feature>
<comment type="catalytic activity">
    <reaction evidence="15">
        <text>a beta-D-glucosyl-(1&lt;-&gt;1')-N-acylsphing-4-enine(out) + ATP + H2O = a beta-D-glucosyl-(1&lt;-&gt;1')-N-acylsphing-4-enine(in) + ADP + phosphate + H(+)</text>
        <dbReference type="Rhea" id="RHEA:66036"/>
        <dbReference type="ChEBI" id="CHEBI:15377"/>
        <dbReference type="ChEBI" id="CHEBI:15378"/>
        <dbReference type="ChEBI" id="CHEBI:22801"/>
        <dbReference type="ChEBI" id="CHEBI:30616"/>
        <dbReference type="ChEBI" id="CHEBI:43474"/>
        <dbReference type="ChEBI" id="CHEBI:456216"/>
    </reaction>
    <physiologicalReaction direction="left-to-right" evidence="15">
        <dbReference type="Rhea" id="RHEA:66037"/>
    </physiologicalReaction>
</comment>
<feature type="transmembrane region" description="Helical" evidence="19">
    <location>
        <begin position="1046"/>
        <end position="1069"/>
    </location>
</feature>
<feature type="binding site" evidence="17">
    <location>
        <position position="761"/>
    </location>
    <ligand>
        <name>ATP</name>
        <dbReference type="ChEBI" id="CHEBI:30616"/>
    </ligand>
</feature>
<dbReference type="SUPFAM" id="SSF81653">
    <property type="entry name" value="Calcium ATPase, transduction domain A"/>
    <property type="match status" value="1"/>
</dbReference>
<reference evidence="22" key="3">
    <citation type="submission" date="2025-09" db="UniProtKB">
        <authorList>
            <consortium name="Ensembl"/>
        </authorList>
    </citation>
    <scope>IDENTIFICATION</scope>
</reference>
<feature type="transmembrane region" description="Helical" evidence="19">
    <location>
        <begin position="344"/>
        <end position="367"/>
    </location>
</feature>
<comment type="cofactor">
    <cofactor evidence="1 18">
        <name>Mg(2+)</name>
        <dbReference type="ChEBI" id="CHEBI:18420"/>
    </cofactor>
</comment>
<feature type="binding site" evidence="18">
    <location>
        <position position="881"/>
    </location>
    <ligand>
        <name>Mg(2+)</name>
        <dbReference type="ChEBI" id="CHEBI:18420"/>
    </ligand>
</feature>
<gene>
    <name evidence="22" type="primary">ATP10B</name>
    <name evidence="22" type="synonym">atp10b</name>
</gene>
<feature type="binding site" evidence="17">
    <location>
        <position position="414"/>
    </location>
    <ligand>
        <name>ATP</name>
        <dbReference type="ChEBI" id="CHEBI:30616"/>
    </ligand>
</feature>
<dbReference type="CDD" id="cd02073">
    <property type="entry name" value="P-type_ATPase_APLT_Dnf-like"/>
    <property type="match status" value="1"/>
</dbReference>
<feature type="binding site" evidence="17">
    <location>
        <position position="884"/>
    </location>
    <ligand>
        <name>ATP</name>
        <dbReference type="ChEBI" id="CHEBI:30616"/>
    </ligand>
</feature>
<dbReference type="Gene3D" id="2.70.150.10">
    <property type="entry name" value="Calcium-transporting ATPase, cytoplasmic transduction domain A"/>
    <property type="match status" value="1"/>
</dbReference>
<feature type="binding site" evidence="17">
    <location>
        <position position="642"/>
    </location>
    <ligand>
        <name>ATP</name>
        <dbReference type="ChEBI" id="CHEBI:30616"/>
    </ligand>
</feature>
<evidence type="ECO:0000256" key="17">
    <source>
        <dbReference type="PIRSR" id="PIRSR606539-2"/>
    </source>
</evidence>
<dbReference type="PANTHER" id="PTHR24092:SF79">
    <property type="entry name" value="PHOSPHOLIPID-TRANSPORTING ATPASE VB"/>
    <property type="match status" value="1"/>
</dbReference>
<dbReference type="InterPro" id="IPR023298">
    <property type="entry name" value="ATPase_P-typ_TM_dom_sf"/>
</dbReference>
<sequence length="1161" mass="131530">MTWRSPLALLRDALRGQRAREKELRNLVSNLPYEGLEKGKQPNRHFPGNAIKTTKYTLLLFIPMNLFEQFHRLANIYFVGLAILNFVPVVNAFQPEVALIPICIIMALTALKDAWEDFRRYQSDRKLNNTPCLIYSRKEKQFMERRWKDVRVGDFVKVFCNEIVPADLLLLHTSDPNGVCHIETANLDGETNLKQRRAMSGLCISDPEFKPESFDSLVVCERPNNNLNHFKCYAEKPDKEKVGAGIESLLLRGCTVRNTDTAVGFVVYAGHETKSMLNNNGPRYKRSKLERKLNIDVIFCVILLFAMCLVGSLGHFVWLQKQPGVPPYLVADSNGHLDSPGLSAFYMFFTMIILLQVLIPISLYVSIELVKIGQIFFIANDIDLYDEETDSRVQCKALNITEDLGQIEYIFSDKTGTLTENKMVFRRCSIMGTEYAHKENGNPLHCAILFKQNELMQHLSLLFIVILHVFIYMHIQPAPVAVLILDYNPPDTLPNLAKMSGSLRRFITSWQRKPKRNRIFSEDSVIEEDHFNPPVKTEGSGAISGLQTCSLHAPSQDGKPATTSDNLSYEAESPDEAALVYAAKAYGFTLMGRTPNSVTVSLPSGKELVFEVLDTLAFDSVRKRMSILVRHPITKEYVLYSKGADYAIMELLEHLCGKQKSIAADTQRHLDCYAREGLRTLCFTKKVVSEKEYESWSVNRQRALAAMENREELTMDTAVQLETNLSLLGATGIEDRLQEGVPDTIVALREAGIQVWVLTGDKPETAVNIGYACRLLEEEDLVINMSCKNTLACTSILDCALEEVRRYSNDPRNVDTTPDISLVIDGRTLTMALSSDLQERFVDLAKHCRTVLCCRVTPLQKSRVVKVVREKLKVMTLAIGDGANDVNMIQAADIGIGISGQEGMQAVMASDFAISHFKHLKKLLLVHGHWCYTRLANMIIYFFYKNVAYVNLLFWYQFFCGFSGTAMIDYWLMIFFNLFFTSVPPIMFGIMDKDISAEMLLGVPELYRMGQGEYNFKTFWISMLDAFYQSLVCFFIPYIAYRDSDIDVFTFGTPLNTISLFTILLHLSIEIKAWTVVHWVIILGSVAIFFIVTLAYSGTCITCNPPSNPYWILQTQMADPMFYLICVITTVVALLGPRMTEGTKKQQHLRKNHFTPGIKSN</sequence>
<dbReference type="GO" id="GO:0045332">
    <property type="term" value="P:phospholipid translocation"/>
    <property type="evidence" value="ECO:0007669"/>
    <property type="project" value="TreeGrafter"/>
</dbReference>
<keyword evidence="6 18" id="KW-0479">Metal-binding</keyword>
<dbReference type="NCBIfam" id="TIGR01652">
    <property type="entry name" value="ATPase-Plipid"/>
    <property type="match status" value="1"/>
</dbReference>
<dbReference type="InterPro" id="IPR001757">
    <property type="entry name" value="P_typ_ATPase"/>
</dbReference>
<feature type="binding site" evidence="17">
    <location>
        <position position="885"/>
    </location>
    <ligand>
        <name>ATP</name>
        <dbReference type="ChEBI" id="CHEBI:30616"/>
    </ligand>
</feature>
<evidence type="ECO:0000313" key="22">
    <source>
        <dbReference type="Ensembl" id="ENSSAUP00010009125.1"/>
    </source>
</evidence>
<evidence type="ECO:0000256" key="4">
    <source>
        <dbReference type="ARBA" id="ARBA00008109"/>
    </source>
</evidence>
<feature type="transmembrane region" description="Helical" evidence="19">
    <location>
        <begin position="73"/>
        <end position="91"/>
    </location>
</feature>
<feature type="binding site" evidence="17">
    <location>
        <position position="855"/>
    </location>
    <ligand>
        <name>ATP</name>
        <dbReference type="ChEBI" id="CHEBI:30616"/>
    </ligand>
</feature>
<keyword evidence="8" id="KW-0256">Endoplasmic reticulum</keyword>
<keyword evidence="9 17" id="KW-0067">ATP-binding</keyword>
<comment type="catalytic activity">
    <reaction evidence="14 19">
        <text>ATP + H2O + phospholipidSide 1 = ADP + phosphate + phospholipidSide 2.</text>
        <dbReference type="EC" id="7.6.2.1"/>
    </reaction>
</comment>
<dbReference type="GO" id="GO:1990531">
    <property type="term" value="C:phospholipid-translocating ATPase complex"/>
    <property type="evidence" value="ECO:0007669"/>
    <property type="project" value="UniProtKB-ARBA"/>
</dbReference>